<accession>A0AAV7J5F8</accession>
<dbReference type="Proteomes" id="UP000826195">
    <property type="component" value="Unassembled WGS sequence"/>
</dbReference>
<evidence type="ECO:0000256" key="13">
    <source>
        <dbReference type="PIRSR" id="PIRSR001365-2"/>
    </source>
</evidence>
<dbReference type="SUPFAM" id="SSF51569">
    <property type="entry name" value="Aldolase"/>
    <property type="match status" value="1"/>
</dbReference>
<comment type="catalytic activity">
    <reaction evidence="10">
        <text>aceneuramate = aldehydo-N-acetyl-D-mannosamine + pyruvate</text>
        <dbReference type="Rhea" id="RHEA:23296"/>
        <dbReference type="ChEBI" id="CHEBI:15361"/>
        <dbReference type="ChEBI" id="CHEBI:17122"/>
        <dbReference type="ChEBI" id="CHEBI:173083"/>
        <dbReference type="EC" id="4.1.3.3"/>
    </reaction>
</comment>
<feature type="active site" description="Proton donor/acceptor" evidence="12">
    <location>
        <position position="143"/>
    </location>
</feature>
<comment type="caution">
    <text evidence="14">The sequence shown here is derived from an EMBL/GenBank/DDBJ whole genome shotgun (WGS) entry which is preliminary data.</text>
</comment>
<dbReference type="InterPro" id="IPR002220">
    <property type="entry name" value="DapA-like"/>
</dbReference>
<evidence type="ECO:0000313" key="15">
    <source>
        <dbReference type="Proteomes" id="UP000826195"/>
    </source>
</evidence>
<evidence type="ECO:0000256" key="10">
    <source>
        <dbReference type="ARBA" id="ARBA00044906"/>
    </source>
</evidence>
<dbReference type="GO" id="GO:0005737">
    <property type="term" value="C:cytoplasm"/>
    <property type="evidence" value="ECO:0007669"/>
    <property type="project" value="UniProtKB-SubCell"/>
</dbReference>
<evidence type="ECO:0000256" key="11">
    <source>
        <dbReference type="PIRNR" id="PIRNR001365"/>
    </source>
</evidence>
<keyword evidence="8" id="KW-0704">Schiff base</keyword>
<dbReference type="GO" id="GO:0008747">
    <property type="term" value="F:N-acetylneuraminate lyase activity"/>
    <property type="evidence" value="ECO:0007669"/>
    <property type="project" value="UniProtKB-EC"/>
</dbReference>
<name>A0AAV7J5F8_COTGL</name>
<feature type="binding site" evidence="13">
    <location>
        <position position="215"/>
    </location>
    <ligand>
        <name>pyruvate</name>
        <dbReference type="ChEBI" id="CHEBI:15361"/>
    </ligand>
</feature>
<evidence type="ECO:0000256" key="5">
    <source>
        <dbReference type="ARBA" id="ARBA00012911"/>
    </source>
</evidence>
<evidence type="ECO:0000313" key="14">
    <source>
        <dbReference type="EMBL" id="KAH0568175.1"/>
    </source>
</evidence>
<comment type="similarity">
    <text evidence="3">Belongs to the DapA family. NanA subfamily.</text>
</comment>
<sequence>MPRLPYTFRGFIAPVFTPFNSRNSTLNLSIIPKYAQYLADNGVNGVLVNGTTGEGVSMTVSERKQVAEAWANAVKTTKQHLMIQVGGTTFPDVIELAKHAEELKADSILCLPELYFKPTNCKELTEYLRNVGNAAPNTPLLYYHIPMLTNVNIHMGQFLEMVGDSIPSFVGIKFTSINLEEGAQAVRANSRQFAVFLGTNLLISAGSSVGMDSFIPTSINIFPELTIKIFDAFKRSDALKAAEFQNKLSEVVIAISKHGNWVTTMKTAMALLTTIDLGSVRFPNGSLSSESIEVMKKDLKLLGYNLN</sequence>
<dbReference type="InterPro" id="IPR013785">
    <property type="entry name" value="Aldolase_TIM"/>
</dbReference>
<dbReference type="PIRSF" id="PIRSF001365">
    <property type="entry name" value="DHDPS"/>
    <property type="match status" value="1"/>
</dbReference>
<dbReference type="Pfam" id="PF00701">
    <property type="entry name" value="DHDPS"/>
    <property type="match status" value="1"/>
</dbReference>
<evidence type="ECO:0000256" key="2">
    <source>
        <dbReference type="ARBA" id="ARBA00004878"/>
    </source>
</evidence>
<comment type="subcellular location">
    <subcellularLocation>
        <location evidence="1">Cytoplasm</location>
    </subcellularLocation>
</comment>
<dbReference type="PANTHER" id="PTHR12128">
    <property type="entry name" value="DIHYDRODIPICOLINATE SYNTHASE"/>
    <property type="match status" value="1"/>
</dbReference>
<dbReference type="EC" id="4.1.3.3" evidence="5"/>
<keyword evidence="9" id="KW-0119">Carbohydrate metabolism</keyword>
<organism evidence="14 15">
    <name type="scientific">Cotesia glomerata</name>
    <name type="common">Lepidopteran parasitic wasp</name>
    <name type="synonym">Apanteles glomeratus</name>
    <dbReference type="NCBI Taxonomy" id="32391"/>
    <lineage>
        <taxon>Eukaryota</taxon>
        <taxon>Metazoa</taxon>
        <taxon>Ecdysozoa</taxon>
        <taxon>Arthropoda</taxon>
        <taxon>Hexapoda</taxon>
        <taxon>Insecta</taxon>
        <taxon>Pterygota</taxon>
        <taxon>Neoptera</taxon>
        <taxon>Endopterygota</taxon>
        <taxon>Hymenoptera</taxon>
        <taxon>Apocrita</taxon>
        <taxon>Ichneumonoidea</taxon>
        <taxon>Braconidae</taxon>
        <taxon>Microgastrinae</taxon>
        <taxon>Cotesia</taxon>
    </lineage>
</organism>
<dbReference type="AlphaFoldDB" id="A0AAV7J5F8"/>
<evidence type="ECO:0000256" key="9">
    <source>
        <dbReference type="ARBA" id="ARBA00023277"/>
    </source>
</evidence>
<dbReference type="PRINTS" id="PR00146">
    <property type="entry name" value="DHPICSNTHASE"/>
</dbReference>
<feature type="binding site" evidence="13">
    <location>
        <position position="52"/>
    </location>
    <ligand>
        <name>pyruvate</name>
        <dbReference type="ChEBI" id="CHEBI:15361"/>
    </ligand>
</feature>
<evidence type="ECO:0000256" key="3">
    <source>
        <dbReference type="ARBA" id="ARBA00006324"/>
    </source>
</evidence>
<comment type="pathway">
    <text evidence="2">Amino-sugar metabolism; N-acetylneuraminate degradation.</text>
</comment>
<evidence type="ECO:0000256" key="7">
    <source>
        <dbReference type="ARBA" id="ARBA00023239"/>
    </source>
</evidence>
<dbReference type="PANTHER" id="PTHR12128:SF21">
    <property type="entry name" value="N-ACETYLNEURAMINATE LYASE"/>
    <property type="match status" value="1"/>
</dbReference>
<evidence type="ECO:0000256" key="8">
    <source>
        <dbReference type="ARBA" id="ARBA00023270"/>
    </source>
</evidence>
<evidence type="ECO:0000256" key="6">
    <source>
        <dbReference type="ARBA" id="ARBA00022490"/>
    </source>
</evidence>
<protein>
    <recommendedName>
        <fullName evidence="5">N-acetylneuraminate lyase</fullName>
        <ecNumber evidence="5">4.1.3.3</ecNumber>
    </recommendedName>
</protein>
<dbReference type="SMART" id="SM01130">
    <property type="entry name" value="DHDPS"/>
    <property type="match status" value="1"/>
</dbReference>
<proteinExistence type="inferred from homology"/>
<evidence type="ECO:0000256" key="12">
    <source>
        <dbReference type="PIRSR" id="PIRSR001365-1"/>
    </source>
</evidence>
<feature type="active site" description="Schiff-base intermediate with substrate" evidence="12">
    <location>
        <position position="173"/>
    </location>
</feature>
<comment type="subunit">
    <text evidence="4">Homotetramer.</text>
</comment>
<reference evidence="14 15" key="1">
    <citation type="journal article" date="2021" name="J. Hered.">
        <title>A chromosome-level genome assembly of the parasitoid wasp, Cotesia glomerata (Hymenoptera: Braconidae).</title>
        <authorList>
            <person name="Pinto B.J."/>
            <person name="Weis J.J."/>
            <person name="Gamble T."/>
            <person name="Ode P.J."/>
            <person name="Paul R."/>
            <person name="Zaspel J.M."/>
        </authorList>
    </citation>
    <scope>NUCLEOTIDE SEQUENCE [LARGE SCALE GENOMIC DNA]</scope>
    <source>
        <strain evidence="14">CgM1</strain>
    </source>
</reference>
<keyword evidence="15" id="KW-1185">Reference proteome</keyword>
<evidence type="ECO:0000256" key="4">
    <source>
        <dbReference type="ARBA" id="ARBA00011881"/>
    </source>
</evidence>
<keyword evidence="7 11" id="KW-0456">Lyase</keyword>
<evidence type="ECO:0000256" key="1">
    <source>
        <dbReference type="ARBA" id="ARBA00004496"/>
    </source>
</evidence>
<dbReference type="EMBL" id="JAHXZJ010000001">
    <property type="protein sequence ID" value="KAH0568175.1"/>
    <property type="molecule type" value="Genomic_DNA"/>
</dbReference>
<dbReference type="InterPro" id="IPR020624">
    <property type="entry name" value="Schiff_base-form_aldolases_CS"/>
</dbReference>
<dbReference type="Gene3D" id="3.20.20.70">
    <property type="entry name" value="Aldolase class I"/>
    <property type="match status" value="1"/>
</dbReference>
<gene>
    <name evidence="14" type="ORF">KQX54_019347</name>
</gene>
<dbReference type="PROSITE" id="PS00665">
    <property type="entry name" value="DHDPS_1"/>
    <property type="match status" value="1"/>
</dbReference>
<keyword evidence="6" id="KW-0963">Cytoplasm</keyword>